<feature type="domain" description="Metallo-beta-lactamase" evidence="2">
    <location>
        <begin position="47"/>
        <end position="218"/>
    </location>
</feature>
<dbReference type="CDD" id="cd16278">
    <property type="entry name" value="metallo-hydrolase-like_MBL-fold"/>
    <property type="match status" value="1"/>
</dbReference>
<dbReference type="SUPFAM" id="SSF56281">
    <property type="entry name" value="Metallo-hydrolase/oxidoreductase"/>
    <property type="match status" value="1"/>
</dbReference>
<reference evidence="3 4" key="1">
    <citation type="submission" date="2019-03" db="EMBL/GenBank/DDBJ databases">
        <title>Jiella endophytica sp. nov., a novel endophytic bacterium isolated from root of Ficus microcarpa Linn. f.</title>
        <authorList>
            <person name="Tuo L."/>
        </authorList>
    </citation>
    <scope>NUCLEOTIDE SEQUENCE [LARGE SCALE GENOMIC DNA]</scope>
    <source>
        <strain evidence="3 4">CBS5Q-3</strain>
    </source>
</reference>
<keyword evidence="4" id="KW-1185">Reference proteome</keyword>
<dbReference type="Proteomes" id="UP000298179">
    <property type="component" value="Unassembled WGS sequence"/>
</dbReference>
<evidence type="ECO:0000259" key="2">
    <source>
        <dbReference type="SMART" id="SM00849"/>
    </source>
</evidence>
<dbReference type="Pfam" id="PF00753">
    <property type="entry name" value="Lactamase_B"/>
    <property type="match status" value="1"/>
</dbReference>
<accession>A0A4Y8RNI4</accession>
<evidence type="ECO:0000256" key="1">
    <source>
        <dbReference type="SAM" id="MobiDB-lite"/>
    </source>
</evidence>
<dbReference type="Pfam" id="PF17778">
    <property type="entry name" value="WHD_BLACT"/>
    <property type="match status" value="1"/>
</dbReference>
<dbReference type="AlphaFoldDB" id="A0A4Y8RNI4"/>
<dbReference type="InterPro" id="IPR036388">
    <property type="entry name" value="WH-like_DNA-bd_sf"/>
</dbReference>
<organism evidence="3 4">
    <name type="scientific">Jiella endophytica</name>
    <dbReference type="NCBI Taxonomy" id="2558362"/>
    <lineage>
        <taxon>Bacteria</taxon>
        <taxon>Pseudomonadati</taxon>
        <taxon>Pseudomonadota</taxon>
        <taxon>Alphaproteobacteria</taxon>
        <taxon>Hyphomicrobiales</taxon>
        <taxon>Aurantimonadaceae</taxon>
        <taxon>Jiella</taxon>
    </lineage>
</organism>
<evidence type="ECO:0000313" key="4">
    <source>
        <dbReference type="Proteomes" id="UP000298179"/>
    </source>
</evidence>
<evidence type="ECO:0000313" key="3">
    <source>
        <dbReference type="EMBL" id="TFF25223.1"/>
    </source>
</evidence>
<sequence length="306" mass="31674">MTDDSSATGAEPEFSTAFDPAHGSAVEVAPGILRVTANNPSPMTFTGTNSYVVGDGGRCFVVDPGPSDDAHLSALLGAVGGRDVEAVLLTHRHSDHSALAMRFAEEVSAPLLGAAGRADSKGNALDAPPAGGLVYARHLADGETLRLAGREIEVVATPGHASDHVALSLLADGILLSGDHVMAWSTTVVAPPDGVMGDYMASLEKLLTRGETRCLPGHGGPVERPVPFLRGLIHHRRMREAAILKRLEAGDRTIAAIVAATYPGLDPRLVGAAGLSVLSHLTDLVERGRVVEEAIGDGDSTYRPAG</sequence>
<dbReference type="EMBL" id="SOZD01000002">
    <property type="protein sequence ID" value="TFF25223.1"/>
    <property type="molecule type" value="Genomic_DNA"/>
</dbReference>
<dbReference type="Gene3D" id="3.60.15.10">
    <property type="entry name" value="Ribonuclease Z/Hydroxyacylglutathione hydrolase-like"/>
    <property type="match status" value="1"/>
</dbReference>
<dbReference type="InterPro" id="IPR050662">
    <property type="entry name" value="Sec-metab_biosynth-thioest"/>
</dbReference>
<dbReference type="InterPro" id="IPR001279">
    <property type="entry name" value="Metallo-B-lactamas"/>
</dbReference>
<proteinExistence type="predicted"/>
<keyword evidence="3" id="KW-0378">Hydrolase</keyword>
<dbReference type="InterPro" id="IPR036866">
    <property type="entry name" value="RibonucZ/Hydroxyglut_hydro"/>
</dbReference>
<name>A0A4Y8RNI4_9HYPH</name>
<dbReference type="PANTHER" id="PTHR23131">
    <property type="entry name" value="ENDORIBONUCLEASE LACTB2"/>
    <property type="match status" value="1"/>
</dbReference>
<dbReference type="PANTHER" id="PTHR23131:SF0">
    <property type="entry name" value="ENDORIBONUCLEASE LACTB2"/>
    <property type="match status" value="1"/>
</dbReference>
<dbReference type="SMART" id="SM00849">
    <property type="entry name" value="Lactamase_B"/>
    <property type="match status" value="1"/>
</dbReference>
<gene>
    <name evidence="3" type="ORF">E3C22_07540</name>
</gene>
<dbReference type="RefSeq" id="WP_134761391.1">
    <property type="nucleotide sequence ID" value="NZ_SOZD01000002.1"/>
</dbReference>
<feature type="region of interest" description="Disordered" evidence="1">
    <location>
        <begin position="1"/>
        <end position="21"/>
    </location>
</feature>
<protein>
    <submittedName>
        <fullName evidence="3">MBL fold metallo-hydrolase</fullName>
    </submittedName>
</protein>
<dbReference type="GO" id="GO:0016787">
    <property type="term" value="F:hydrolase activity"/>
    <property type="evidence" value="ECO:0007669"/>
    <property type="project" value="UniProtKB-KW"/>
</dbReference>
<comment type="caution">
    <text evidence="3">The sequence shown here is derived from an EMBL/GenBank/DDBJ whole genome shotgun (WGS) entry which is preliminary data.</text>
</comment>
<dbReference type="Gene3D" id="1.10.10.10">
    <property type="entry name" value="Winged helix-like DNA-binding domain superfamily/Winged helix DNA-binding domain"/>
    <property type="match status" value="1"/>
</dbReference>
<dbReference type="InterPro" id="IPR041516">
    <property type="entry name" value="LACTB2_WH"/>
</dbReference>
<dbReference type="OrthoDB" id="9788263at2"/>